<evidence type="ECO:0000256" key="3">
    <source>
        <dbReference type="ARBA" id="ARBA00022692"/>
    </source>
</evidence>
<evidence type="ECO:0000256" key="6">
    <source>
        <dbReference type="SAM" id="Phobius"/>
    </source>
</evidence>
<name>A0A2U2BN03_ALCFA</name>
<dbReference type="PANTHER" id="PTHR35007:SF2">
    <property type="entry name" value="PILUS ASSEMBLE PROTEIN"/>
    <property type="match status" value="1"/>
</dbReference>
<keyword evidence="5 6" id="KW-0472">Membrane</keyword>
<sequence length="326" mass="36659">MMALEAQTVLVWGAVACALAGLILFALWFHNHWQQRQQAMRLSQVVDERLKGAPQISQAPSQSRQTVEQIKIQAGSLGERWLKGRFGSSLLSEEDRVLIMNAGFKHIDVARQYFVLSRVGLSLLLIVVFSLLPMTRRLNEYVPFVSVFIGFALGWMLPKWWLARRVSQRRLRIAAELPLFVDLLRLLQGVGLSMDQTLHTIEREFHDVIPVMGSELTIAVEQYARGRTREQSLERIASGFTNEDLAVICRLIVQVDQHGGAMQEPLHRFGVRLREQRRLELKAKVGKLTVKMTGVMVLTLLPALLIITAGSGFLALFRGLSQVAGG</sequence>
<dbReference type="GO" id="GO:0005886">
    <property type="term" value="C:plasma membrane"/>
    <property type="evidence" value="ECO:0007669"/>
    <property type="project" value="UniProtKB-SubCell"/>
</dbReference>
<comment type="subcellular location">
    <subcellularLocation>
        <location evidence="1">Cell membrane</location>
        <topology evidence="1">Multi-pass membrane protein</topology>
    </subcellularLocation>
</comment>
<feature type="transmembrane region" description="Helical" evidence="6">
    <location>
        <begin position="6"/>
        <end position="29"/>
    </location>
</feature>
<dbReference type="InterPro" id="IPR018076">
    <property type="entry name" value="T2SS_GspF_dom"/>
</dbReference>
<dbReference type="STRING" id="511.UZ73_03870"/>
<proteinExistence type="predicted"/>
<reference evidence="8 9" key="2">
    <citation type="submission" date="2018-05" db="EMBL/GenBank/DDBJ databases">
        <authorList>
            <person name="Lanie J.A."/>
            <person name="Ng W.-L."/>
            <person name="Kazmierczak K.M."/>
            <person name="Andrzejewski T.M."/>
            <person name="Davidsen T.M."/>
            <person name="Wayne K.J."/>
            <person name="Tettelin H."/>
            <person name="Glass J.I."/>
            <person name="Rusch D."/>
            <person name="Podicherti R."/>
            <person name="Tsui H.-C.T."/>
            <person name="Winkler M.E."/>
        </authorList>
    </citation>
    <scope>NUCLEOTIDE SEQUENCE [LARGE SCALE GENOMIC DNA]</scope>
    <source>
        <strain evidence="8 9">YBY</strain>
    </source>
</reference>
<evidence type="ECO:0000313" key="8">
    <source>
        <dbReference type="EMBL" id="PWE15347.1"/>
    </source>
</evidence>
<organism evidence="8 9">
    <name type="scientific">Alcaligenes faecalis</name>
    <dbReference type="NCBI Taxonomy" id="511"/>
    <lineage>
        <taxon>Bacteria</taxon>
        <taxon>Pseudomonadati</taxon>
        <taxon>Pseudomonadota</taxon>
        <taxon>Betaproteobacteria</taxon>
        <taxon>Burkholderiales</taxon>
        <taxon>Alcaligenaceae</taxon>
        <taxon>Alcaligenes</taxon>
    </lineage>
</organism>
<gene>
    <name evidence="8" type="ORF">DF183_01010</name>
</gene>
<dbReference type="Proteomes" id="UP000245216">
    <property type="component" value="Unassembled WGS sequence"/>
</dbReference>
<evidence type="ECO:0000256" key="2">
    <source>
        <dbReference type="ARBA" id="ARBA00022475"/>
    </source>
</evidence>
<evidence type="ECO:0000256" key="4">
    <source>
        <dbReference type="ARBA" id="ARBA00022989"/>
    </source>
</evidence>
<evidence type="ECO:0000256" key="1">
    <source>
        <dbReference type="ARBA" id="ARBA00004651"/>
    </source>
</evidence>
<feature type="transmembrane region" description="Helical" evidence="6">
    <location>
        <begin position="141"/>
        <end position="162"/>
    </location>
</feature>
<protein>
    <submittedName>
        <fullName evidence="8">Type II secretion protein F</fullName>
    </submittedName>
</protein>
<keyword evidence="2" id="KW-1003">Cell membrane</keyword>
<evidence type="ECO:0000313" key="9">
    <source>
        <dbReference type="Proteomes" id="UP000245216"/>
    </source>
</evidence>
<dbReference type="RefSeq" id="WP_109088219.1">
    <property type="nucleotide sequence ID" value="NZ_QEXO01000001.1"/>
</dbReference>
<keyword evidence="4 6" id="KW-1133">Transmembrane helix</keyword>
<dbReference type="EMBL" id="QEXO01000001">
    <property type="protein sequence ID" value="PWE15347.1"/>
    <property type="molecule type" value="Genomic_DNA"/>
</dbReference>
<reference evidence="8 9" key="1">
    <citation type="submission" date="2018-05" db="EMBL/GenBank/DDBJ databases">
        <title>Genome Sequence of an Efficient Indole-Degrading Bacterium, Alcaligenes sp.YBY.</title>
        <authorList>
            <person name="Yang B."/>
        </authorList>
    </citation>
    <scope>NUCLEOTIDE SEQUENCE [LARGE SCALE GENOMIC DNA]</scope>
    <source>
        <strain evidence="8 9">YBY</strain>
    </source>
</reference>
<dbReference type="PANTHER" id="PTHR35007">
    <property type="entry name" value="INTEGRAL MEMBRANE PROTEIN-RELATED"/>
    <property type="match status" value="1"/>
</dbReference>
<accession>A0A2U2BN03</accession>
<feature type="domain" description="Type II secretion system protein GspF" evidence="7">
    <location>
        <begin position="180"/>
        <end position="307"/>
    </location>
</feature>
<feature type="transmembrane region" description="Helical" evidence="6">
    <location>
        <begin position="115"/>
        <end position="135"/>
    </location>
</feature>
<comment type="caution">
    <text evidence="8">The sequence shown here is derived from an EMBL/GenBank/DDBJ whole genome shotgun (WGS) entry which is preliminary data.</text>
</comment>
<keyword evidence="3 6" id="KW-0812">Transmembrane</keyword>
<evidence type="ECO:0000256" key="5">
    <source>
        <dbReference type="ARBA" id="ARBA00023136"/>
    </source>
</evidence>
<dbReference type="Pfam" id="PF00482">
    <property type="entry name" value="T2SSF"/>
    <property type="match status" value="1"/>
</dbReference>
<dbReference type="AlphaFoldDB" id="A0A2U2BN03"/>
<evidence type="ECO:0000259" key="7">
    <source>
        <dbReference type="Pfam" id="PF00482"/>
    </source>
</evidence>
<feature type="transmembrane region" description="Helical" evidence="6">
    <location>
        <begin position="294"/>
        <end position="317"/>
    </location>
</feature>